<dbReference type="EMBL" id="DRSQ01000231">
    <property type="protein sequence ID" value="HHE33056.1"/>
    <property type="molecule type" value="Genomic_DNA"/>
</dbReference>
<evidence type="ECO:0000313" key="2">
    <source>
        <dbReference type="EMBL" id="HHE33056.1"/>
    </source>
</evidence>
<reference evidence="2" key="1">
    <citation type="journal article" date="2020" name="mSystems">
        <title>Genome- and Community-Level Interaction Insights into Carbon Utilization and Element Cycling Functions of Hydrothermarchaeota in Hydrothermal Sediment.</title>
        <authorList>
            <person name="Zhou Z."/>
            <person name="Liu Y."/>
            <person name="Xu W."/>
            <person name="Pan J."/>
            <person name="Luo Z.H."/>
            <person name="Li M."/>
        </authorList>
    </citation>
    <scope>NUCLEOTIDE SEQUENCE [LARGE SCALE GENOMIC DNA]</scope>
    <source>
        <strain evidence="2">HyVt-633</strain>
    </source>
</reference>
<organism evidence="2">
    <name type="scientific">Chlorobaculum parvum</name>
    <dbReference type="NCBI Taxonomy" id="274539"/>
    <lineage>
        <taxon>Bacteria</taxon>
        <taxon>Pseudomonadati</taxon>
        <taxon>Chlorobiota</taxon>
        <taxon>Chlorobiia</taxon>
        <taxon>Chlorobiales</taxon>
        <taxon>Chlorobiaceae</taxon>
        <taxon>Chlorobaculum</taxon>
    </lineage>
</organism>
<feature type="transmembrane region" description="Helical" evidence="1">
    <location>
        <begin position="51"/>
        <end position="67"/>
    </location>
</feature>
<proteinExistence type="predicted"/>
<name>A0A7C5DFE5_9CHLB</name>
<keyword evidence="1" id="KW-0472">Membrane</keyword>
<feature type="transmembrane region" description="Helical" evidence="1">
    <location>
        <begin position="20"/>
        <end position="39"/>
    </location>
</feature>
<evidence type="ECO:0000256" key="1">
    <source>
        <dbReference type="SAM" id="Phobius"/>
    </source>
</evidence>
<protein>
    <submittedName>
        <fullName evidence="2">Uncharacterized protein</fullName>
    </submittedName>
</protein>
<sequence length="74" mass="8237">MTLHPEKSPGDQRPQSLIKALDALLSVTFLGLAAYIAWYASGMTGKDGRDLLWYSALLGAYGIWRAIRSVIRQR</sequence>
<gene>
    <name evidence="2" type="ORF">ENL07_10680</name>
</gene>
<dbReference type="Proteomes" id="UP000886058">
    <property type="component" value="Unassembled WGS sequence"/>
</dbReference>
<comment type="caution">
    <text evidence="2">The sequence shown here is derived from an EMBL/GenBank/DDBJ whole genome shotgun (WGS) entry which is preliminary data.</text>
</comment>
<dbReference type="AlphaFoldDB" id="A0A7C5DFE5"/>
<keyword evidence="1" id="KW-1133">Transmembrane helix</keyword>
<keyword evidence="1" id="KW-0812">Transmembrane</keyword>
<accession>A0A7C5DFE5</accession>